<dbReference type="InterPro" id="IPR012338">
    <property type="entry name" value="Beta-lactam/transpept-like"/>
</dbReference>
<evidence type="ECO:0000259" key="1">
    <source>
        <dbReference type="Pfam" id="PF00144"/>
    </source>
</evidence>
<dbReference type="Gene3D" id="3.40.710.10">
    <property type="entry name" value="DD-peptidase/beta-lactamase superfamily"/>
    <property type="match status" value="1"/>
</dbReference>
<accession>A0A931IUI6</accession>
<dbReference type="RefSeq" id="WP_198100622.1">
    <property type="nucleotide sequence ID" value="NZ_JAEDAL010000003.1"/>
</dbReference>
<evidence type="ECO:0000313" key="2">
    <source>
        <dbReference type="EMBL" id="MBH9553015.1"/>
    </source>
</evidence>
<feature type="domain" description="Beta-lactamase-related" evidence="1">
    <location>
        <begin position="32"/>
        <end position="344"/>
    </location>
</feature>
<reference evidence="2" key="1">
    <citation type="submission" date="2020-12" db="EMBL/GenBank/DDBJ databases">
        <title>The genome sequence of Inhella sp. 4Y17.</title>
        <authorList>
            <person name="Liu Y."/>
        </authorList>
    </citation>
    <scope>NUCLEOTIDE SEQUENCE</scope>
    <source>
        <strain evidence="2">4Y10</strain>
    </source>
</reference>
<dbReference type="AlphaFoldDB" id="A0A931IUI6"/>
<dbReference type="InterPro" id="IPR050491">
    <property type="entry name" value="AmpC-like"/>
</dbReference>
<gene>
    <name evidence="2" type="ORF">I7X43_09115</name>
</gene>
<organism evidence="2 3">
    <name type="scientific">Inhella gelatinilytica</name>
    <dbReference type="NCBI Taxonomy" id="2795030"/>
    <lineage>
        <taxon>Bacteria</taxon>
        <taxon>Pseudomonadati</taxon>
        <taxon>Pseudomonadota</taxon>
        <taxon>Betaproteobacteria</taxon>
        <taxon>Burkholderiales</taxon>
        <taxon>Sphaerotilaceae</taxon>
        <taxon>Inhella</taxon>
    </lineage>
</organism>
<comment type="caution">
    <text evidence="2">The sequence shown here is derived from an EMBL/GenBank/DDBJ whole genome shotgun (WGS) entry which is preliminary data.</text>
</comment>
<keyword evidence="3" id="KW-1185">Reference proteome</keyword>
<proteinExistence type="predicted"/>
<dbReference type="InterPro" id="IPR001466">
    <property type="entry name" value="Beta-lactam-related"/>
</dbReference>
<evidence type="ECO:0000313" key="3">
    <source>
        <dbReference type="Proteomes" id="UP000620139"/>
    </source>
</evidence>
<dbReference type="SUPFAM" id="SSF56601">
    <property type="entry name" value="beta-lactamase/transpeptidase-like"/>
    <property type="match status" value="1"/>
</dbReference>
<name>A0A931IUI6_9BURK</name>
<dbReference type="Pfam" id="PF00144">
    <property type="entry name" value="Beta-lactamase"/>
    <property type="match status" value="1"/>
</dbReference>
<sequence length="560" mass="60427">MNSIQRRPLLRVSLAALLAGAWPARGESEPLAALLNHRLASEGVALAVAQIDERGHLKVASASRKPSDTPDPERSAFEIGSITKTFTALLLADAVVRGELRLEDAVETQLPNGVKLRDSAGQPLRWVDLATHRSGLPRLPPNFVPRTVSDPYADFDSAALLAALQSWQPTRRRDEAFEYSNFAYGLLGWLLARRAAQPYAQLLEQRVLTPIGLGGATGMGPLGRSTTALQGHDAQGQPVAAWQFDALAGAGALRASATQLARYAQSALAQGEHPLQAAFALAFTVHSELGPAPGVRMGLGWMLADRNGQRLANHDGGTGGFSSSLWLNLTERRAGLVLSNAQVVVADLARHLMDPKSPLRDVAAEQRALNDAQSRAVLKLTPAQLASVAGVYALNPQFKLTLRVRGDQLFAQASGQGEFELHAKSPDQFYAKVAALEVHFPARRDASAPPSLLLLQGGREMRFQREGDEHPEPLKLPAASLAELSGVYALSPAFKLTVRSEGERLFAQATGQAEFELFGKGVRHFFARITPLEIRFEGEAGLAPALRLQQAGRELRFLRE</sequence>
<dbReference type="PANTHER" id="PTHR46825">
    <property type="entry name" value="D-ALANYL-D-ALANINE-CARBOXYPEPTIDASE/ENDOPEPTIDASE AMPH"/>
    <property type="match status" value="1"/>
</dbReference>
<dbReference type="PANTHER" id="PTHR46825:SF8">
    <property type="entry name" value="BETA-LACTAMASE-RELATED"/>
    <property type="match status" value="1"/>
</dbReference>
<dbReference type="EMBL" id="JAEDAL010000003">
    <property type="protein sequence ID" value="MBH9553015.1"/>
    <property type="molecule type" value="Genomic_DNA"/>
</dbReference>
<protein>
    <submittedName>
        <fullName evidence="2">Beta-lactamase family protein</fullName>
    </submittedName>
</protein>
<dbReference type="Proteomes" id="UP000620139">
    <property type="component" value="Unassembled WGS sequence"/>
</dbReference>